<reference evidence="1 2" key="1">
    <citation type="journal article" date="2011" name="Science">
        <title>The Selaginella genome identifies genetic changes associated with the evolution of vascular plants.</title>
        <authorList>
            <person name="Banks J.A."/>
            <person name="Nishiyama T."/>
            <person name="Hasebe M."/>
            <person name="Bowman J.L."/>
            <person name="Gribskov M."/>
            <person name="dePamphilis C."/>
            <person name="Albert V.A."/>
            <person name="Aono N."/>
            <person name="Aoyama T."/>
            <person name="Ambrose B.A."/>
            <person name="Ashton N.W."/>
            <person name="Axtell M.J."/>
            <person name="Barker E."/>
            <person name="Barker M.S."/>
            <person name="Bennetzen J.L."/>
            <person name="Bonawitz N.D."/>
            <person name="Chapple C."/>
            <person name="Cheng C."/>
            <person name="Correa L.G."/>
            <person name="Dacre M."/>
            <person name="DeBarry J."/>
            <person name="Dreyer I."/>
            <person name="Elias M."/>
            <person name="Engstrom E.M."/>
            <person name="Estelle M."/>
            <person name="Feng L."/>
            <person name="Finet C."/>
            <person name="Floyd S.K."/>
            <person name="Frommer W.B."/>
            <person name="Fujita T."/>
            <person name="Gramzow L."/>
            <person name="Gutensohn M."/>
            <person name="Harholt J."/>
            <person name="Hattori M."/>
            <person name="Heyl A."/>
            <person name="Hirai T."/>
            <person name="Hiwatashi Y."/>
            <person name="Ishikawa M."/>
            <person name="Iwata M."/>
            <person name="Karol K.G."/>
            <person name="Koehler B."/>
            <person name="Kolukisaoglu U."/>
            <person name="Kubo M."/>
            <person name="Kurata T."/>
            <person name="Lalonde S."/>
            <person name="Li K."/>
            <person name="Li Y."/>
            <person name="Litt A."/>
            <person name="Lyons E."/>
            <person name="Manning G."/>
            <person name="Maruyama T."/>
            <person name="Michael T.P."/>
            <person name="Mikami K."/>
            <person name="Miyazaki S."/>
            <person name="Morinaga S."/>
            <person name="Murata T."/>
            <person name="Mueller-Roeber B."/>
            <person name="Nelson D.R."/>
            <person name="Obara M."/>
            <person name="Oguri Y."/>
            <person name="Olmstead R.G."/>
            <person name="Onodera N."/>
            <person name="Petersen B.L."/>
            <person name="Pils B."/>
            <person name="Prigge M."/>
            <person name="Rensing S.A."/>
            <person name="Riano-Pachon D.M."/>
            <person name="Roberts A.W."/>
            <person name="Sato Y."/>
            <person name="Scheller H.V."/>
            <person name="Schulz B."/>
            <person name="Schulz C."/>
            <person name="Shakirov E.V."/>
            <person name="Shibagaki N."/>
            <person name="Shinohara N."/>
            <person name="Shippen D.E."/>
            <person name="Soerensen I."/>
            <person name="Sotooka R."/>
            <person name="Sugimoto N."/>
            <person name="Sugita M."/>
            <person name="Sumikawa N."/>
            <person name="Tanurdzic M."/>
            <person name="Theissen G."/>
            <person name="Ulvskov P."/>
            <person name="Wakazuki S."/>
            <person name="Weng J.K."/>
            <person name="Willats W.W."/>
            <person name="Wipf D."/>
            <person name="Wolf P.G."/>
            <person name="Yang L."/>
            <person name="Zimmer A.D."/>
            <person name="Zhu Q."/>
            <person name="Mitros T."/>
            <person name="Hellsten U."/>
            <person name="Loque D."/>
            <person name="Otillar R."/>
            <person name="Salamov A."/>
            <person name="Schmutz J."/>
            <person name="Shapiro H."/>
            <person name="Lindquist E."/>
            <person name="Lucas S."/>
            <person name="Rokhsar D."/>
            <person name="Grigoriev I.V."/>
        </authorList>
    </citation>
    <scope>NUCLEOTIDE SEQUENCE [LARGE SCALE GENOMIC DNA]</scope>
</reference>
<dbReference type="KEGG" id="smo:SELMODRAFT_421583"/>
<dbReference type="HOGENOM" id="CLU_840448_0_0_1"/>
<evidence type="ECO:0000313" key="2">
    <source>
        <dbReference type="Proteomes" id="UP000001514"/>
    </source>
</evidence>
<dbReference type="Gramene" id="EFJ16767">
    <property type="protein sequence ID" value="EFJ16767"/>
    <property type="gene ID" value="SELMODRAFT_421583"/>
</dbReference>
<evidence type="ECO:0000313" key="1">
    <source>
        <dbReference type="EMBL" id="EFJ16767.1"/>
    </source>
</evidence>
<protein>
    <submittedName>
        <fullName evidence="1">Uncharacterized protein</fullName>
    </submittedName>
</protein>
<dbReference type="EMBL" id="GL377617">
    <property type="protein sequence ID" value="EFJ16767.1"/>
    <property type="molecule type" value="Genomic_DNA"/>
</dbReference>
<keyword evidence="2" id="KW-1185">Reference proteome</keyword>
<name>D8SFQ5_SELML</name>
<dbReference type="Proteomes" id="UP000001514">
    <property type="component" value="Unassembled WGS sequence"/>
</dbReference>
<proteinExistence type="predicted"/>
<dbReference type="AlphaFoldDB" id="D8SFQ5"/>
<accession>D8SFQ5</accession>
<gene>
    <name evidence="1" type="ORF">SELMODRAFT_421583</name>
</gene>
<sequence length="331" mass="38327">MHRHVHGERGHSPSDGLAVHQLRRSNFNVVLESRKTYSVRAASLFLFLEVFSPAHGRLMHVNGEEFSKYPALTLICSLALSYHDSNASQYYVQNLRDDKGVHQVIKIMQKIVRVLCGKWQEFLKKEDRALFINSAFNVNPLHIASRRGVRIARCLSEQLRSYAANQFMLVACPVDQIDEQIRLWTSVIQSDHRDIFSRLGLNTQQACILVARYRQPVIKYDQEDSHFVVIQFATGTWAIEDHEHTRSRARELFMSDDKSRSHVLAWVVYCMSPWFETRKFNVAGGGELIYHEAYLNFGCFDKILACIDEAEGWSVPWRDNQLSLCEKRKHA</sequence>
<dbReference type="InParanoid" id="D8SFQ5"/>
<organism evidence="2">
    <name type="scientific">Selaginella moellendorffii</name>
    <name type="common">Spikemoss</name>
    <dbReference type="NCBI Taxonomy" id="88036"/>
    <lineage>
        <taxon>Eukaryota</taxon>
        <taxon>Viridiplantae</taxon>
        <taxon>Streptophyta</taxon>
        <taxon>Embryophyta</taxon>
        <taxon>Tracheophyta</taxon>
        <taxon>Lycopodiopsida</taxon>
        <taxon>Selaginellales</taxon>
        <taxon>Selaginellaceae</taxon>
        <taxon>Selaginella</taxon>
    </lineage>
</organism>